<evidence type="ECO:0000313" key="13">
    <source>
        <dbReference type="EMBL" id="CAF25817.1"/>
    </source>
</evidence>
<evidence type="ECO:0000256" key="3">
    <source>
        <dbReference type="ARBA" id="ARBA00011209"/>
    </source>
</evidence>
<keyword evidence="4 11" id="KW-0963">Cytoplasm</keyword>
<evidence type="ECO:0000256" key="5">
    <source>
        <dbReference type="ARBA" id="ARBA00022598"/>
    </source>
</evidence>
<dbReference type="PRINTS" id="PR01045">
    <property type="entry name" value="TRNASYNTHGB"/>
</dbReference>
<keyword evidence="7 11" id="KW-0067">ATP-binding</keyword>
<evidence type="ECO:0000256" key="9">
    <source>
        <dbReference type="ARBA" id="ARBA00023146"/>
    </source>
</evidence>
<dbReference type="GO" id="GO:0004820">
    <property type="term" value="F:glycine-tRNA ligase activity"/>
    <property type="evidence" value="ECO:0007669"/>
    <property type="project" value="UniProtKB-UniRule"/>
</dbReference>
<keyword evidence="6 11" id="KW-0547">Nucleotide-binding</keyword>
<protein>
    <recommendedName>
        <fullName evidence="11">Glycine--tRNA ligase beta subunit</fullName>
        <ecNumber evidence="11">6.1.1.14</ecNumber>
    </recommendedName>
    <alternativeName>
        <fullName evidence="11">Glycyl-tRNA synthetase beta subunit</fullName>
        <shortName evidence="11">GlyRS</shortName>
    </alternativeName>
</protein>
<comment type="catalytic activity">
    <reaction evidence="10 11">
        <text>tRNA(Gly) + glycine + ATP = glycyl-tRNA(Gly) + AMP + diphosphate</text>
        <dbReference type="Rhea" id="RHEA:16013"/>
        <dbReference type="Rhea" id="RHEA-COMP:9664"/>
        <dbReference type="Rhea" id="RHEA-COMP:9683"/>
        <dbReference type="ChEBI" id="CHEBI:30616"/>
        <dbReference type="ChEBI" id="CHEBI:33019"/>
        <dbReference type="ChEBI" id="CHEBI:57305"/>
        <dbReference type="ChEBI" id="CHEBI:78442"/>
        <dbReference type="ChEBI" id="CHEBI:78522"/>
        <dbReference type="ChEBI" id="CHEBI:456215"/>
        <dbReference type="EC" id="6.1.1.14"/>
    </reaction>
</comment>
<evidence type="ECO:0000256" key="6">
    <source>
        <dbReference type="ARBA" id="ARBA00022741"/>
    </source>
</evidence>
<proteinExistence type="inferred from homology"/>
<dbReference type="OrthoDB" id="9775440at2"/>
<dbReference type="GO" id="GO:0006426">
    <property type="term" value="P:glycyl-tRNA aminoacylation"/>
    <property type="evidence" value="ECO:0007669"/>
    <property type="project" value="UniProtKB-UniRule"/>
</dbReference>
<evidence type="ECO:0000256" key="4">
    <source>
        <dbReference type="ARBA" id="ARBA00022490"/>
    </source>
</evidence>
<dbReference type="RefSeq" id="WP_011179113.1">
    <property type="nucleotide sequence ID" value="NC_005955.1"/>
</dbReference>
<dbReference type="PANTHER" id="PTHR30075:SF2">
    <property type="entry name" value="GLYCINE--TRNA LIGASE, CHLOROPLASTIC_MITOCHONDRIAL 2"/>
    <property type="match status" value="1"/>
</dbReference>
<dbReference type="eggNOG" id="COG0751">
    <property type="taxonomic scope" value="Bacteria"/>
</dbReference>
<dbReference type="InterPro" id="IPR008909">
    <property type="entry name" value="DALR_anticod-bd"/>
</dbReference>
<keyword evidence="9 11" id="KW-0030">Aminoacyl-tRNA synthetase</keyword>
<evidence type="ECO:0000259" key="12">
    <source>
        <dbReference type="Pfam" id="PF05746"/>
    </source>
</evidence>
<comment type="similarity">
    <text evidence="2 11">Belongs to the class-II aminoacyl-tRNA synthetase family.</text>
</comment>
<dbReference type="GO" id="GO:0006420">
    <property type="term" value="P:arginyl-tRNA aminoacylation"/>
    <property type="evidence" value="ECO:0007669"/>
    <property type="project" value="InterPro"/>
</dbReference>
<dbReference type="SUPFAM" id="SSF109604">
    <property type="entry name" value="HD-domain/PDEase-like"/>
    <property type="match status" value="1"/>
</dbReference>
<dbReference type="AlphaFoldDB" id="A0A0H3M2C8"/>
<dbReference type="EMBL" id="BX897700">
    <property type="protein sequence ID" value="CAF25817.1"/>
    <property type="molecule type" value="Genomic_DNA"/>
</dbReference>
<evidence type="ECO:0000256" key="10">
    <source>
        <dbReference type="ARBA" id="ARBA00047937"/>
    </source>
</evidence>
<dbReference type="KEGG" id="bqu:BQ03170"/>
<dbReference type="Proteomes" id="UP000000597">
    <property type="component" value="Chromosome"/>
</dbReference>
<dbReference type="NCBIfam" id="TIGR00211">
    <property type="entry name" value="glyS"/>
    <property type="match status" value="1"/>
</dbReference>
<dbReference type="GO" id="GO:0005829">
    <property type="term" value="C:cytosol"/>
    <property type="evidence" value="ECO:0007669"/>
    <property type="project" value="TreeGrafter"/>
</dbReference>
<dbReference type="Gene3D" id="1.10.730.10">
    <property type="entry name" value="Isoleucyl-tRNA Synthetase, Domain 1"/>
    <property type="match status" value="1"/>
</dbReference>
<comment type="subunit">
    <text evidence="3 11">Tetramer of two alpha and two beta subunits.</text>
</comment>
<evidence type="ECO:0000256" key="7">
    <source>
        <dbReference type="ARBA" id="ARBA00022840"/>
    </source>
</evidence>
<dbReference type="HAMAP" id="MF_00255">
    <property type="entry name" value="Gly_tRNA_synth_beta"/>
    <property type="match status" value="1"/>
</dbReference>
<organism evidence="13 14">
    <name type="scientific">Bartonella quintana (strain Toulouse)</name>
    <name type="common">Rochalimaea quintana</name>
    <dbReference type="NCBI Taxonomy" id="283165"/>
    <lineage>
        <taxon>Bacteria</taxon>
        <taxon>Pseudomonadati</taxon>
        <taxon>Pseudomonadota</taxon>
        <taxon>Alphaproteobacteria</taxon>
        <taxon>Hyphomicrobiales</taxon>
        <taxon>Bartonellaceae</taxon>
        <taxon>Bartonella</taxon>
    </lineage>
</organism>
<keyword evidence="5 11" id="KW-0436">Ligase</keyword>
<sequence>MSDLLLELFSEEIPARMQRKAAADLKKCVIDQLVNAGLTYKAAREYWTPRRLTLDVRGLSIRSKDIHEERRGPSTKSPQHVIDGFLRTTGLNNISEAPIVHDPKKGDFYIAKIIKKGRSAEEIIADILPGIIRNFPWPKSMRWGKDSAKSGALKWIRPLQNILCVFGPEIGETRVIPFTIGSLKSNNLTYGHRFLSNGKPLQIRRFDDYITQLEAHKVILDAERRKNIILADAQNLCFANGLELVEDSALLEEVAGLVEWPVVLMGNFDKSFLDIPPEIIRLTIQANQKCFVTRKQGEKIKLSHNFILVSNILASDEGKEISKGNSKVVCARLSDALYFWQTDQHDLPDIKYLQSSAKKLALDLKKPLDQRMARLDHLNVTFHEKLGTQGARVERIATLAQKIAPSVQADPLLAKRAAILAKADLQTEVVGEFPELQGFMGRKYALLQEEDPRVAEAIEDHYKPQGPKDRIPQEPLAIAVALADKIDMLVGFWLINEKPTGSKDPYALRRAALGIIRLVLLRDWKINLMPLFHLATNLFLQQKNKDETSRTKTTQSQNLVLEKTEYILSDLLFFFHERLKIYLKEEGVRYDALEAVLNKDADDFLLVARRVEALIAFINTSDGGSFLAAVKRIVNILENEIQKGSTIVNEINPELFSETEEKQLYQVIIEAEKKVRDHINAINLSRALNTLAPLRKFIDAFFEKVLVNDKNPNIRTNRLALLKRIHNTTQAVADFSKLVV</sequence>
<evidence type="ECO:0000313" key="14">
    <source>
        <dbReference type="Proteomes" id="UP000000597"/>
    </source>
</evidence>
<dbReference type="PROSITE" id="PS50861">
    <property type="entry name" value="AA_TRNA_LIGASE_II_GLYAB"/>
    <property type="match status" value="1"/>
</dbReference>
<dbReference type="GO" id="GO:0004814">
    <property type="term" value="F:arginine-tRNA ligase activity"/>
    <property type="evidence" value="ECO:0007669"/>
    <property type="project" value="InterPro"/>
</dbReference>
<dbReference type="Pfam" id="PF02092">
    <property type="entry name" value="tRNA_synt_2f"/>
    <property type="match status" value="1"/>
</dbReference>
<dbReference type="InterPro" id="IPR006194">
    <property type="entry name" value="Gly-tRNA-synth_heterodimer"/>
</dbReference>
<feature type="domain" description="DALR anticodon binding" evidence="12">
    <location>
        <begin position="628"/>
        <end position="728"/>
    </location>
</feature>
<dbReference type="EC" id="6.1.1.14" evidence="11"/>
<dbReference type="HOGENOM" id="CLU_007220_2_1_5"/>
<gene>
    <name evidence="11 13" type="primary">glyS</name>
    <name evidence="13" type="ordered locus">BQ03170</name>
</gene>
<reference evidence="13 14" key="1">
    <citation type="journal article" date="2004" name="Proc. Natl. Acad. Sci. U.S.A.">
        <title>The louse-borne human pathogen Bartonella quintana is a genomic derivative of the zoonotic agent Bartonella henselae.</title>
        <authorList>
            <person name="Alsmark U.C.M."/>
            <person name="Frank A.C."/>
            <person name="Karlberg E.O."/>
            <person name="Legault B.-A."/>
            <person name="Ardell D.H."/>
            <person name="Canbaeck B."/>
            <person name="Eriksson A.-S."/>
            <person name="Naeslund A.K."/>
            <person name="Handley S.A."/>
            <person name="Huvet M."/>
            <person name="La Scola B."/>
            <person name="Holmberg M."/>
            <person name="Andersson S.G.E."/>
        </authorList>
    </citation>
    <scope>NUCLEOTIDE SEQUENCE [LARGE SCALE GENOMIC DNA]</scope>
    <source>
        <strain evidence="13 14">Toulouse</strain>
    </source>
</reference>
<evidence type="ECO:0000256" key="8">
    <source>
        <dbReference type="ARBA" id="ARBA00022917"/>
    </source>
</evidence>
<name>A0A0H3M2C8_BARQU</name>
<evidence type="ECO:0000256" key="11">
    <source>
        <dbReference type="HAMAP-Rule" id="MF_00255"/>
    </source>
</evidence>
<evidence type="ECO:0000256" key="1">
    <source>
        <dbReference type="ARBA" id="ARBA00004496"/>
    </source>
</evidence>
<accession>A0A0H3M2C8</accession>
<dbReference type="InterPro" id="IPR015944">
    <property type="entry name" value="Gly-tRNA-synth_bsu"/>
</dbReference>
<dbReference type="Pfam" id="PF05746">
    <property type="entry name" value="DALR_1"/>
    <property type="match status" value="1"/>
</dbReference>
<dbReference type="GO" id="GO:0005524">
    <property type="term" value="F:ATP binding"/>
    <property type="evidence" value="ECO:0007669"/>
    <property type="project" value="UniProtKB-UniRule"/>
</dbReference>
<evidence type="ECO:0000256" key="2">
    <source>
        <dbReference type="ARBA" id="ARBA00008226"/>
    </source>
</evidence>
<keyword evidence="8 11" id="KW-0648">Protein biosynthesis</keyword>
<dbReference type="PANTHER" id="PTHR30075">
    <property type="entry name" value="GLYCYL-TRNA SYNTHETASE"/>
    <property type="match status" value="1"/>
</dbReference>
<comment type="subcellular location">
    <subcellularLocation>
        <location evidence="1 11">Cytoplasm</location>
    </subcellularLocation>
</comment>